<organism evidence="1 2">
    <name type="scientific">Roseococcus pinisoli</name>
    <dbReference type="NCBI Taxonomy" id="2835040"/>
    <lineage>
        <taxon>Bacteria</taxon>
        <taxon>Pseudomonadati</taxon>
        <taxon>Pseudomonadota</taxon>
        <taxon>Alphaproteobacteria</taxon>
        <taxon>Acetobacterales</taxon>
        <taxon>Roseomonadaceae</taxon>
        <taxon>Roseococcus</taxon>
    </lineage>
</organism>
<gene>
    <name evidence="1" type="ORF">KHU32_16425</name>
</gene>
<keyword evidence="2" id="KW-1185">Reference proteome</keyword>
<dbReference type="Proteomes" id="UP000766336">
    <property type="component" value="Unassembled WGS sequence"/>
</dbReference>
<accession>A0ABS5QJ31</accession>
<evidence type="ECO:0000313" key="2">
    <source>
        <dbReference type="Proteomes" id="UP000766336"/>
    </source>
</evidence>
<comment type="caution">
    <text evidence="1">The sequence shown here is derived from an EMBL/GenBank/DDBJ whole genome shotgun (WGS) entry which is preliminary data.</text>
</comment>
<dbReference type="RefSeq" id="WP_213671239.1">
    <property type="nucleotide sequence ID" value="NZ_JAHCDA010000003.1"/>
</dbReference>
<protein>
    <submittedName>
        <fullName evidence="1">Uncharacterized protein</fullName>
    </submittedName>
</protein>
<name>A0ABS5QJ31_9PROT</name>
<reference evidence="1 2" key="1">
    <citation type="submission" date="2021-05" db="EMBL/GenBank/DDBJ databases">
        <title>Roseococcus sp. XZZS9, whole genome shotgun sequencing project.</title>
        <authorList>
            <person name="Zhao G."/>
            <person name="Shen L."/>
        </authorList>
    </citation>
    <scope>NUCLEOTIDE SEQUENCE [LARGE SCALE GENOMIC DNA]</scope>
    <source>
        <strain evidence="1 2">XZZS9</strain>
    </source>
</reference>
<dbReference type="EMBL" id="JAHCDA010000003">
    <property type="protein sequence ID" value="MBS7812538.1"/>
    <property type="molecule type" value="Genomic_DNA"/>
</dbReference>
<evidence type="ECO:0000313" key="1">
    <source>
        <dbReference type="EMBL" id="MBS7812538.1"/>
    </source>
</evidence>
<proteinExistence type="predicted"/>
<sequence>MIKYSDGSAVSKLIRFGQLFGRGSSEYVHAGIASSPTQIIEMSGSGLNEHNLLTENASYKYEVFRCNYPTVAEGAAETGKMMYEGFKAFQASGQGMKISYTLAGAARSISKSVGWDGDDVINIALDSLLKADGAAYFCSGHVVLCYQSSLGQHQIQGILPVQHAQQIFSLTDTCYQPAYLHKMLSKSTHFTRVGTVKGARLV</sequence>